<accession>A0A382CS54</accession>
<protein>
    <recommendedName>
        <fullName evidence="2">Acetyl xylan esterase domain-containing protein</fullName>
    </recommendedName>
</protein>
<dbReference type="EMBL" id="UINC01035874">
    <property type="protein sequence ID" value="SVB28980.1"/>
    <property type="molecule type" value="Genomic_DNA"/>
</dbReference>
<evidence type="ECO:0000313" key="1">
    <source>
        <dbReference type="EMBL" id="SVB28980.1"/>
    </source>
</evidence>
<gene>
    <name evidence="1" type="ORF">METZ01_LOCUS181834</name>
</gene>
<evidence type="ECO:0008006" key="2">
    <source>
        <dbReference type="Google" id="ProtNLM"/>
    </source>
</evidence>
<reference evidence="1" key="1">
    <citation type="submission" date="2018-05" db="EMBL/GenBank/DDBJ databases">
        <authorList>
            <person name="Lanie J.A."/>
            <person name="Ng W.-L."/>
            <person name="Kazmierczak K.M."/>
            <person name="Andrzejewski T.M."/>
            <person name="Davidsen T.M."/>
            <person name="Wayne K.J."/>
            <person name="Tettelin H."/>
            <person name="Glass J.I."/>
            <person name="Rusch D."/>
            <person name="Podicherti R."/>
            <person name="Tsui H.-C.T."/>
            <person name="Winkler M.E."/>
        </authorList>
    </citation>
    <scope>NUCLEOTIDE SEQUENCE</scope>
</reference>
<name>A0A382CS54_9ZZZZ</name>
<proteinExistence type="predicted"/>
<feature type="non-terminal residue" evidence="1">
    <location>
        <position position="426"/>
    </location>
</feature>
<organism evidence="1">
    <name type="scientific">marine metagenome</name>
    <dbReference type="NCBI Taxonomy" id="408172"/>
    <lineage>
        <taxon>unclassified sequences</taxon>
        <taxon>metagenomes</taxon>
        <taxon>ecological metagenomes</taxon>
    </lineage>
</organism>
<sequence>MKSLLIPFLVLLSLPLYAGKHFFSMTAMRDASTLEVKVLQDWRLVPGEPATRQKLITIKVGDFLPGKEYRVPVRMIVPAKGKATGFHLTGGNNPRSMERAAPPRGVDADLIKGGVGLVQTVVQVLQQSGQRDLGQAAEREFIKTLNPRYSIQYWGWPATLMRAVTAAYAEKEHFQKGKVAMSGGSKNGATPSCAILHDDRMTAVFGAVSPIWDSPLRLCDKKAWDALGAANKAYAGKLRGGNPARNRERIMNHPFLGGTFGPVYNKQALAAGFTWEDLQKLANLMADNVFVSAYVQDLKARGVDMLFHPGTHDFVCFDLAWGGKHHPNIPIYLKANTGHGKRGGHPGAERGEQNKAAFLMEHFFEDFDSLLESPAVKSQRKGDRLQVEVTFKPGNKAESGRIFWIYDRGDDGSAAYLDDMIPKENW</sequence>
<dbReference type="AlphaFoldDB" id="A0A382CS54"/>